<dbReference type="PROSITE" id="PS01317">
    <property type="entry name" value="SSRP"/>
    <property type="match status" value="1"/>
</dbReference>
<sequence>MAEKERKNIAVNRSARHNYFIEETYEAGIALTGTEVKSLRLGKGNLQDSFARIANGEIMLENCHISPYDFGNRFNHEPTRPRKLLMHRKEIIRLFSKVREQGLTLVPLQMYFNEQGRVKVELALARGKKLHDKRDDIAKKDAAREVDRALRDRQRR</sequence>
<gene>
    <name evidence="3" type="primary">smpB</name>
    <name evidence="5" type="ORF">EDC14_101137</name>
</gene>
<keyword evidence="6" id="KW-1185">Reference proteome</keyword>
<dbReference type="NCBIfam" id="TIGR00086">
    <property type="entry name" value="smpB"/>
    <property type="match status" value="1"/>
</dbReference>
<name>A0A4R1RTN8_HYDET</name>
<comment type="function">
    <text evidence="3">Required for rescue of stalled ribosomes mediated by trans-translation. Binds to transfer-messenger RNA (tmRNA), required for stable association of tmRNA with ribosomes. tmRNA and SmpB together mimic tRNA shape, replacing the anticodon stem-loop with SmpB. tmRNA is encoded by the ssrA gene; the 2 termini fold to resemble tRNA(Ala) and it encodes a 'tag peptide', a short internal open reading frame. During trans-translation Ala-aminoacylated tmRNA acts like a tRNA, entering the A-site of stalled ribosomes, displacing the stalled mRNA. The ribosome then switches to translate the ORF on the tmRNA; the nascent peptide is terminated with the 'tag peptide' encoded by the tmRNA and targeted for degradation. The ribosome is freed to recommence translation, which seems to be the essential function of trans-translation.</text>
</comment>
<dbReference type="EMBL" id="SLUN01000011">
    <property type="protein sequence ID" value="TCL69915.1"/>
    <property type="molecule type" value="Genomic_DNA"/>
</dbReference>
<protein>
    <recommendedName>
        <fullName evidence="3">SsrA-binding protein</fullName>
    </recommendedName>
    <alternativeName>
        <fullName evidence="3">Small protein B</fullName>
    </alternativeName>
</protein>
<keyword evidence="2 3" id="KW-0694">RNA-binding</keyword>
<dbReference type="InterPro" id="IPR023620">
    <property type="entry name" value="SmpB"/>
</dbReference>
<dbReference type="SUPFAM" id="SSF74982">
    <property type="entry name" value="Small protein B (SmpB)"/>
    <property type="match status" value="1"/>
</dbReference>
<keyword evidence="1 3" id="KW-0963">Cytoplasm</keyword>
<dbReference type="InterPro" id="IPR020081">
    <property type="entry name" value="SsrA-bd_prot_CS"/>
</dbReference>
<accession>A0A4R1RTN8</accession>
<proteinExistence type="inferred from homology"/>
<dbReference type="GO" id="GO:0003723">
    <property type="term" value="F:RNA binding"/>
    <property type="evidence" value="ECO:0007669"/>
    <property type="project" value="UniProtKB-UniRule"/>
</dbReference>
<evidence type="ECO:0000256" key="2">
    <source>
        <dbReference type="ARBA" id="ARBA00022884"/>
    </source>
</evidence>
<comment type="similarity">
    <text evidence="3">Belongs to the SmpB family.</text>
</comment>
<evidence type="ECO:0000256" key="4">
    <source>
        <dbReference type="SAM" id="MobiDB-lite"/>
    </source>
</evidence>
<evidence type="ECO:0000256" key="3">
    <source>
        <dbReference type="HAMAP-Rule" id="MF_00023"/>
    </source>
</evidence>
<dbReference type="CDD" id="cd09294">
    <property type="entry name" value="SmpB"/>
    <property type="match status" value="1"/>
</dbReference>
<dbReference type="Proteomes" id="UP000295008">
    <property type="component" value="Unassembled WGS sequence"/>
</dbReference>
<dbReference type="PANTHER" id="PTHR30308:SF2">
    <property type="entry name" value="SSRA-BINDING PROTEIN"/>
    <property type="match status" value="1"/>
</dbReference>
<dbReference type="Gene3D" id="2.40.280.10">
    <property type="match status" value="1"/>
</dbReference>
<dbReference type="RefSeq" id="WP_243662886.1">
    <property type="nucleotide sequence ID" value="NZ_SLUN01000011.1"/>
</dbReference>
<feature type="region of interest" description="Disordered" evidence="4">
    <location>
        <begin position="134"/>
        <end position="156"/>
    </location>
</feature>
<dbReference type="GO" id="GO:0005829">
    <property type="term" value="C:cytosol"/>
    <property type="evidence" value="ECO:0007669"/>
    <property type="project" value="TreeGrafter"/>
</dbReference>
<dbReference type="PANTHER" id="PTHR30308">
    <property type="entry name" value="TMRNA-BINDING COMPONENT OF TRANS-TRANSLATION TAGGING COMPLEX"/>
    <property type="match status" value="1"/>
</dbReference>
<dbReference type="AlphaFoldDB" id="A0A4R1RTN8"/>
<dbReference type="GO" id="GO:0070930">
    <property type="term" value="P:trans-translation-dependent protein tagging"/>
    <property type="evidence" value="ECO:0007669"/>
    <property type="project" value="TreeGrafter"/>
</dbReference>
<dbReference type="NCBIfam" id="NF003843">
    <property type="entry name" value="PRK05422.1"/>
    <property type="match status" value="1"/>
</dbReference>
<dbReference type="HAMAP" id="MF_00023">
    <property type="entry name" value="SmpB"/>
    <property type="match status" value="1"/>
</dbReference>
<comment type="subcellular location">
    <subcellularLocation>
        <location evidence="3">Cytoplasm</location>
    </subcellularLocation>
    <text evidence="3">The tmRNA-SmpB complex associates with stalled 70S ribosomes.</text>
</comment>
<comment type="caution">
    <text evidence="5">The sequence shown here is derived from an EMBL/GenBank/DDBJ whole genome shotgun (WGS) entry which is preliminary data.</text>
</comment>
<reference evidence="5 6" key="1">
    <citation type="submission" date="2019-03" db="EMBL/GenBank/DDBJ databases">
        <title>Genomic Encyclopedia of Type Strains, Phase IV (KMG-IV): sequencing the most valuable type-strain genomes for metagenomic binning, comparative biology and taxonomic classification.</title>
        <authorList>
            <person name="Goeker M."/>
        </authorList>
    </citation>
    <scope>NUCLEOTIDE SEQUENCE [LARGE SCALE GENOMIC DNA]</scope>
    <source>
        <strain evidence="5 6">LX-B</strain>
    </source>
</reference>
<dbReference type="GO" id="GO:0070929">
    <property type="term" value="P:trans-translation"/>
    <property type="evidence" value="ECO:0007669"/>
    <property type="project" value="UniProtKB-UniRule"/>
</dbReference>
<organism evidence="5 6">
    <name type="scientific">Hydrogenispora ethanolica</name>
    <dbReference type="NCBI Taxonomy" id="1082276"/>
    <lineage>
        <taxon>Bacteria</taxon>
        <taxon>Bacillati</taxon>
        <taxon>Bacillota</taxon>
        <taxon>Hydrogenispora</taxon>
    </lineage>
</organism>
<dbReference type="Pfam" id="PF01668">
    <property type="entry name" value="SmpB"/>
    <property type="match status" value="1"/>
</dbReference>
<evidence type="ECO:0000256" key="1">
    <source>
        <dbReference type="ARBA" id="ARBA00022490"/>
    </source>
</evidence>
<evidence type="ECO:0000313" key="5">
    <source>
        <dbReference type="EMBL" id="TCL69915.1"/>
    </source>
</evidence>
<evidence type="ECO:0000313" key="6">
    <source>
        <dbReference type="Proteomes" id="UP000295008"/>
    </source>
</evidence>
<dbReference type="InterPro" id="IPR000037">
    <property type="entry name" value="SsrA-bd_prot"/>
</dbReference>